<evidence type="ECO:0000259" key="3">
    <source>
        <dbReference type="Pfam" id="PF13439"/>
    </source>
</evidence>
<keyword evidence="5" id="KW-1185">Reference proteome</keyword>
<dbReference type="CDD" id="cd03801">
    <property type="entry name" value="GT4_PimA-like"/>
    <property type="match status" value="1"/>
</dbReference>
<dbReference type="Pfam" id="PF13439">
    <property type="entry name" value="Glyco_transf_4"/>
    <property type="match status" value="1"/>
</dbReference>
<reference evidence="4 5" key="1">
    <citation type="submission" date="2024-06" db="EMBL/GenBank/DDBJ databases">
        <title>Genomic Encyclopedia of Type Strains, Phase IV (KMG-IV): sequencing the most valuable type-strain genomes for metagenomic binning, comparative biology and taxonomic classification.</title>
        <authorList>
            <person name="Goeker M."/>
        </authorList>
    </citation>
    <scope>NUCLEOTIDE SEQUENCE [LARGE SCALE GENOMIC DNA]</scope>
    <source>
        <strain evidence="4 5">DSM 28303</strain>
    </source>
</reference>
<dbReference type="PANTHER" id="PTHR12526">
    <property type="entry name" value="GLYCOSYLTRANSFERASE"/>
    <property type="match status" value="1"/>
</dbReference>
<dbReference type="InterPro" id="IPR001296">
    <property type="entry name" value="Glyco_trans_1"/>
</dbReference>
<accession>A0ABV2FG47</accession>
<dbReference type="InterPro" id="IPR028098">
    <property type="entry name" value="Glyco_trans_4-like_N"/>
</dbReference>
<dbReference type="Proteomes" id="UP001549122">
    <property type="component" value="Unassembled WGS sequence"/>
</dbReference>
<evidence type="ECO:0000313" key="4">
    <source>
        <dbReference type="EMBL" id="MET3557524.1"/>
    </source>
</evidence>
<protein>
    <submittedName>
        <fullName evidence="4">Glycosyltransferase involved in cell wall biosynthesis</fullName>
    </submittedName>
</protein>
<evidence type="ECO:0000259" key="2">
    <source>
        <dbReference type="Pfam" id="PF00534"/>
    </source>
</evidence>
<keyword evidence="1" id="KW-0175">Coiled coil</keyword>
<sequence>MKILFVSPVGAFFSGAEVAITNLMAYLAGRGHHVYNVIPDNGDGADKTYIDFMTQQGIGLFQLPSKRWWWQEAHPIEDHEKFTAFAYQHQNIAQIREIIQSESIDLVISNTINVFQGAVAAALEGVPHHMIIHEFPYGEFGYYKEKIPLIESLSDKIFAVTGELFEELSHHFSQDKLLPFIPYSHMETVELAESDKHRIVSIGGINPRKNQLELIQAYEVLHDESLELVFIGNWDQHYKEMLDAYVEERQLSNIRFLGYQEAPFNLLQGKDLLVFTSKMEAFPLVYTEAILSGLPSIASKTLGHQTVSDYFQSKNSYPLGDATALAGKIREVLSQYEEERTAAQLLSEAARQLYTLDKTCEAFVQVIEGQLHYTPKPLATGLASLLGCQVEPELLEHIASQEIRVYHSNVIPYYQIDVYPAKEKGSFDILVGEGDYIRIDFPRTGGLYQLRMSQDKASPVLTPVHCSAIMTESGYLFLSDDNQVVYDTSDLHDATLHFSYEQVALKAFDRELKNLVADNHNLKDQLKEVTTALQTVTSDYQSLISSRRWIYTTRLINLFRRRK</sequence>
<feature type="domain" description="Glycosyl transferase family 1" evidence="2">
    <location>
        <begin position="192"/>
        <end position="340"/>
    </location>
</feature>
<feature type="domain" description="Glycosyltransferase subfamily 4-like N-terminal" evidence="3">
    <location>
        <begin position="14"/>
        <end position="172"/>
    </location>
</feature>
<evidence type="ECO:0000313" key="5">
    <source>
        <dbReference type="Proteomes" id="UP001549122"/>
    </source>
</evidence>
<proteinExistence type="predicted"/>
<dbReference type="RefSeq" id="WP_354364339.1">
    <property type="nucleotide sequence ID" value="NZ_JBEPLO010000005.1"/>
</dbReference>
<dbReference type="EMBL" id="JBEPLO010000005">
    <property type="protein sequence ID" value="MET3557524.1"/>
    <property type="molecule type" value="Genomic_DNA"/>
</dbReference>
<evidence type="ECO:0000256" key="1">
    <source>
        <dbReference type="SAM" id="Coils"/>
    </source>
</evidence>
<gene>
    <name evidence="4" type="ORF">ABID29_000634</name>
</gene>
<dbReference type="SUPFAM" id="SSF53756">
    <property type="entry name" value="UDP-Glycosyltransferase/glycogen phosphorylase"/>
    <property type="match status" value="1"/>
</dbReference>
<comment type="caution">
    <text evidence="4">The sequence shown here is derived from an EMBL/GenBank/DDBJ whole genome shotgun (WGS) entry which is preliminary data.</text>
</comment>
<organism evidence="4 5">
    <name type="scientific">Streptococcus rupicaprae</name>
    <dbReference type="NCBI Taxonomy" id="759619"/>
    <lineage>
        <taxon>Bacteria</taxon>
        <taxon>Bacillati</taxon>
        <taxon>Bacillota</taxon>
        <taxon>Bacilli</taxon>
        <taxon>Lactobacillales</taxon>
        <taxon>Streptococcaceae</taxon>
        <taxon>Streptococcus</taxon>
    </lineage>
</organism>
<dbReference type="PANTHER" id="PTHR12526:SF630">
    <property type="entry name" value="GLYCOSYLTRANSFERASE"/>
    <property type="match status" value="1"/>
</dbReference>
<feature type="coiled-coil region" evidence="1">
    <location>
        <begin position="505"/>
        <end position="532"/>
    </location>
</feature>
<name>A0ABV2FG47_9STRE</name>
<dbReference type="Pfam" id="PF00534">
    <property type="entry name" value="Glycos_transf_1"/>
    <property type="match status" value="1"/>
</dbReference>
<dbReference type="Gene3D" id="3.40.50.2000">
    <property type="entry name" value="Glycogen Phosphorylase B"/>
    <property type="match status" value="2"/>
</dbReference>